<dbReference type="STRING" id="1579316.RC74_18195"/>
<dbReference type="InterPro" id="IPR010982">
    <property type="entry name" value="Lambda_DNA-bd_dom_sf"/>
</dbReference>
<evidence type="ECO:0000256" key="1">
    <source>
        <dbReference type="ARBA" id="ARBA00023015"/>
    </source>
</evidence>
<feature type="domain" description="HTH lacI-type" evidence="4">
    <location>
        <begin position="1"/>
        <end position="55"/>
    </location>
</feature>
<name>A0A126V3R1_9RHOB</name>
<dbReference type="OrthoDB" id="234496at2"/>
<dbReference type="Gene3D" id="1.10.260.40">
    <property type="entry name" value="lambda repressor-like DNA-binding domains"/>
    <property type="match status" value="1"/>
</dbReference>
<dbReference type="KEGG" id="hat:RC74_18195"/>
<sequence>MNLKSLSDILGLSQTTVSRALNGYPEVSEKTRLKVLAAARKHHYSPNTRAQSLATGRAMAIGHVIPMSNNHEMVNPIFGDFIAGAGVAYSNAGYDMLLSIVQDDDEEQAYRRMAARGSVDGIIVHGPRKDDPRVALLQEIGLPFVVHGRMMGNDKGYSWLDINNTRSFKRATDLLLDLGHRRIALLNGLETMDFASRRRAGFVEAISERGIAPDPSLMFSTEMTEQFGYDISRKLLADDNPPTAIITSSYLMAIGIRRAIGRAGLLMGRDVSVVTHDDDLSYLRNGDSIPTFTATRSSVRDAGSQCAKILLQSITSGSTQPVQELWEAELMVGSSTGPAPQR</sequence>
<dbReference type="GO" id="GO:0000976">
    <property type="term" value="F:transcription cis-regulatory region binding"/>
    <property type="evidence" value="ECO:0007669"/>
    <property type="project" value="TreeGrafter"/>
</dbReference>
<dbReference type="CDD" id="cd01392">
    <property type="entry name" value="HTH_LacI"/>
    <property type="match status" value="1"/>
</dbReference>
<dbReference type="EMBL" id="CP014327">
    <property type="protein sequence ID" value="AML52930.1"/>
    <property type="molecule type" value="Genomic_DNA"/>
</dbReference>
<evidence type="ECO:0000256" key="3">
    <source>
        <dbReference type="ARBA" id="ARBA00023163"/>
    </source>
</evidence>
<dbReference type="SUPFAM" id="SSF53822">
    <property type="entry name" value="Periplasmic binding protein-like I"/>
    <property type="match status" value="1"/>
</dbReference>
<dbReference type="Pfam" id="PF13377">
    <property type="entry name" value="Peripla_BP_3"/>
    <property type="match status" value="1"/>
</dbReference>
<keyword evidence="1" id="KW-0805">Transcription regulation</keyword>
<protein>
    <submittedName>
        <fullName evidence="5">LacI family transcriptional regulator</fullName>
    </submittedName>
</protein>
<keyword evidence="6" id="KW-1185">Reference proteome</keyword>
<reference evidence="5 6" key="1">
    <citation type="submission" date="2016-02" db="EMBL/GenBank/DDBJ databases">
        <title>Complete genome sequence of Halocynthiibacter arcticus PAMC 20958t from arctic marine sediment.</title>
        <authorList>
            <person name="Lee Y.M."/>
            <person name="Baek K."/>
            <person name="Lee H.K."/>
            <person name="Shin S.C."/>
        </authorList>
    </citation>
    <scope>NUCLEOTIDE SEQUENCE [LARGE SCALE GENOMIC DNA]</scope>
    <source>
        <strain evidence="5">PAMC 20958</strain>
    </source>
</reference>
<dbReference type="RefSeq" id="WP_039000829.1">
    <property type="nucleotide sequence ID" value="NZ_CP014327.1"/>
</dbReference>
<evidence type="ECO:0000256" key="2">
    <source>
        <dbReference type="ARBA" id="ARBA00023125"/>
    </source>
</evidence>
<dbReference type="AlphaFoldDB" id="A0A126V3R1"/>
<dbReference type="InterPro" id="IPR000843">
    <property type="entry name" value="HTH_LacI"/>
</dbReference>
<dbReference type="PANTHER" id="PTHR30146">
    <property type="entry name" value="LACI-RELATED TRANSCRIPTIONAL REPRESSOR"/>
    <property type="match status" value="1"/>
</dbReference>
<dbReference type="SMART" id="SM00354">
    <property type="entry name" value="HTH_LACI"/>
    <property type="match status" value="1"/>
</dbReference>
<dbReference type="SUPFAM" id="SSF47413">
    <property type="entry name" value="lambda repressor-like DNA-binding domains"/>
    <property type="match status" value="1"/>
</dbReference>
<keyword evidence="2" id="KW-0238">DNA-binding</keyword>
<dbReference type="CDD" id="cd20010">
    <property type="entry name" value="PBP1_AglR-like"/>
    <property type="match status" value="1"/>
</dbReference>
<organism evidence="5 6">
    <name type="scientific">Falsihalocynthiibacter arcticus</name>
    <dbReference type="NCBI Taxonomy" id="1579316"/>
    <lineage>
        <taxon>Bacteria</taxon>
        <taxon>Pseudomonadati</taxon>
        <taxon>Pseudomonadota</taxon>
        <taxon>Alphaproteobacteria</taxon>
        <taxon>Rhodobacterales</taxon>
        <taxon>Roseobacteraceae</taxon>
        <taxon>Falsihalocynthiibacter</taxon>
    </lineage>
</organism>
<dbReference type="InterPro" id="IPR046335">
    <property type="entry name" value="LacI/GalR-like_sensor"/>
</dbReference>
<dbReference type="PANTHER" id="PTHR30146:SF155">
    <property type="entry name" value="ALANINE RACEMASE"/>
    <property type="match status" value="1"/>
</dbReference>
<keyword evidence="3" id="KW-0804">Transcription</keyword>
<dbReference type="Pfam" id="PF00356">
    <property type="entry name" value="LacI"/>
    <property type="match status" value="1"/>
</dbReference>
<dbReference type="InterPro" id="IPR028082">
    <property type="entry name" value="Peripla_BP_I"/>
</dbReference>
<evidence type="ECO:0000313" key="6">
    <source>
        <dbReference type="Proteomes" id="UP000070371"/>
    </source>
</evidence>
<accession>A0A126V3R1</accession>
<evidence type="ECO:0000313" key="5">
    <source>
        <dbReference type="EMBL" id="AML52930.1"/>
    </source>
</evidence>
<dbReference type="Proteomes" id="UP000070371">
    <property type="component" value="Chromosome"/>
</dbReference>
<dbReference type="PROSITE" id="PS50932">
    <property type="entry name" value="HTH_LACI_2"/>
    <property type="match status" value="1"/>
</dbReference>
<evidence type="ECO:0000259" key="4">
    <source>
        <dbReference type="PROSITE" id="PS50932"/>
    </source>
</evidence>
<dbReference type="GO" id="GO:0003700">
    <property type="term" value="F:DNA-binding transcription factor activity"/>
    <property type="evidence" value="ECO:0007669"/>
    <property type="project" value="TreeGrafter"/>
</dbReference>
<gene>
    <name evidence="5" type="ORF">RC74_18195</name>
</gene>
<dbReference type="Gene3D" id="3.40.50.2300">
    <property type="match status" value="2"/>
</dbReference>
<proteinExistence type="predicted"/>